<evidence type="ECO:0000256" key="11">
    <source>
        <dbReference type="SAM" id="SignalP"/>
    </source>
</evidence>
<keyword evidence="8" id="KW-1133">Transmembrane helix</keyword>
<accession>A0A8C0RAZ7</accession>
<keyword evidence="5" id="KW-0812">Transmembrane</keyword>
<evidence type="ECO:0000256" key="2">
    <source>
        <dbReference type="ARBA" id="ARBA00021200"/>
    </source>
</evidence>
<dbReference type="Proteomes" id="UP000694429">
    <property type="component" value="Chromosome 8"/>
</dbReference>
<dbReference type="GO" id="GO:0005886">
    <property type="term" value="C:plasma membrane"/>
    <property type="evidence" value="ECO:0007669"/>
    <property type="project" value="UniProtKB-SubCell"/>
</dbReference>
<feature type="signal peptide" evidence="11">
    <location>
        <begin position="1"/>
        <end position="19"/>
    </location>
</feature>
<proteinExistence type="predicted"/>
<evidence type="ECO:0000256" key="6">
    <source>
        <dbReference type="ARBA" id="ARBA00022729"/>
    </source>
</evidence>
<evidence type="ECO:0000256" key="5">
    <source>
        <dbReference type="ARBA" id="ARBA00022692"/>
    </source>
</evidence>
<keyword evidence="9" id="KW-0472">Membrane</keyword>
<dbReference type="AlphaFoldDB" id="A0A8C0RAZ7"/>
<evidence type="ECO:0000256" key="7">
    <source>
        <dbReference type="ARBA" id="ARBA00022927"/>
    </source>
</evidence>
<keyword evidence="4" id="KW-1003">Cell membrane</keyword>
<evidence type="ECO:0000256" key="8">
    <source>
        <dbReference type="ARBA" id="ARBA00022989"/>
    </source>
</evidence>
<sequence length="431" mass="44765">MGALGRALLWLQLCALARAAYKLWVPTTDFEAPANWSQNRTPCAGAVVQFPADKVPPLLPRDGEFVLASGAGFGALDAGRDPDCGAGAPALFLDPDRFSWHDPRLWRSGDAARGLFSVDAERVPCRHDDVVFPPDASFRVGLGPGARPARVRSVQVLGQTFTRDEDLAAFLASRAGRLRFHGPGALRVGPGACADPSGCVCGDAEVQPWICAALLQPLGGRCPPAACPDALRPEGQCCDLCGAIVSLTHGPTFDIERYRARLLRAFLPQYPGLQAAVSKVRRRPGPHTEVQVVLAETGPQPGGAGRLARALLADVAEHGEALGVLSATARESGAPVGDGSAAGPLGSGSRAGLAGGVAAGLLLLLLAWTKRERLVATPVEAPLGFSNPVFDVAGSVGPVPRTPQPPPAQQAGSSSTSRSYFVNPLFAEAEA</sequence>
<organism evidence="12 13">
    <name type="scientific">Canis lupus familiaris</name>
    <name type="common">Dog</name>
    <name type="synonym">Canis familiaris</name>
    <dbReference type="NCBI Taxonomy" id="9615"/>
    <lineage>
        <taxon>Eukaryota</taxon>
        <taxon>Metazoa</taxon>
        <taxon>Chordata</taxon>
        <taxon>Craniata</taxon>
        <taxon>Vertebrata</taxon>
        <taxon>Euteleostomi</taxon>
        <taxon>Mammalia</taxon>
        <taxon>Eutheria</taxon>
        <taxon>Laurasiatheria</taxon>
        <taxon>Carnivora</taxon>
        <taxon>Caniformia</taxon>
        <taxon>Canidae</taxon>
        <taxon>Canis</taxon>
    </lineage>
</organism>
<feature type="region of interest" description="Disordered" evidence="10">
    <location>
        <begin position="396"/>
        <end position="419"/>
    </location>
</feature>
<reference evidence="12" key="1">
    <citation type="submission" date="2019-03" db="EMBL/GenBank/DDBJ databases">
        <authorList>
            <person name="Warren W.C."/>
            <person name="Johnson G.S."/>
        </authorList>
    </citation>
    <scope>NUCLEOTIDE SEQUENCE [LARGE SCALE GENOMIC DNA]</scope>
    <source>
        <strain evidence="12">Basenji</strain>
    </source>
</reference>
<keyword evidence="7" id="KW-0653">Protein transport</keyword>
<evidence type="ECO:0000256" key="3">
    <source>
        <dbReference type="ARBA" id="ARBA00022448"/>
    </source>
</evidence>
<dbReference type="PANTHER" id="PTHR14995:SF2">
    <property type="entry name" value="PROTEIN AMNIONLESS"/>
    <property type="match status" value="1"/>
</dbReference>
<evidence type="ECO:0000313" key="13">
    <source>
        <dbReference type="Proteomes" id="UP000694429"/>
    </source>
</evidence>
<dbReference type="Pfam" id="PF14828">
    <property type="entry name" value="Amnionless"/>
    <property type="match status" value="1"/>
</dbReference>
<keyword evidence="3" id="KW-0813">Transport</keyword>
<dbReference type="Ensembl" id="ENSCAFT00030004396.1">
    <property type="protein sequence ID" value="ENSCAFP00030003900.1"/>
    <property type="gene ID" value="ENSCAFG00030002305.1"/>
</dbReference>
<evidence type="ECO:0000256" key="1">
    <source>
        <dbReference type="ARBA" id="ARBA00004251"/>
    </source>
</evidence>
<evidence type="ECO:0000256" key="4">
    <source>
        <dbReference type="ARBA" id="ARBA00022475"/>
    </source>
</evidence>
<keyword evidence="6 11" id="KW-0732">Signal</keyword>
<name>A0A8C0RAZ7_CANLF</name>
<dbReference type="GO" id="GO:0015031">
    <property type="term" value="P:protein transport"/>
    <property type="evidence" value="ECO:0007669"/>
    <property type="project" value="UniProtKB-KW"/>
</dbReference>
<feature type="chain" id="PRO_5034708384" description="Protein amnionless" evidence="11">
    <location>
        <begin position="20"/>
        <end position="431"/>
    </location>
</feature>
<evidence type="ECO:0000256" key="10">
    <source>
        <dbReference type="SAM" id="MobiDB-lite"/>
    </source>
</evidence>
<protein>
    <recommendedName>
        <fullName evidence="2">Protein amnionless</fullName>
    </recommendedName>
</protein>
<evidence type="ECO:0000256" key="9">
    <source>
        <dbReference type="ARBA" id="ARBA00023136"/>
    </source>
</evidence>
<comment type="subcellular location">
    <subcellularLocation>
        <location evidence="1">Cell membrane</location>
        <topology evidence="1">Single-pass type I membrane protein</topology>
    </subcellularLocation>
</comment>
<dbReference type="InterPro" id="IPR026112">
    <property type="entry name" value="AMN"/>
</dbReference>
<reference evidence="12" key="2">
    <citation type="submission" date="2025-08" db="UniProtKB">
        <authorList>
            <consortium name="Ensembl"/>
        </authorList>
    </citation>
    <scope>IDENTIFICATION</scope>
</reference>
<dbReference type="PANTHER" id="PTHR14995">
    <property type="entry name" value="AMNIONLESS"/>
    <property type="match status" value="1"/>
</dbReference>
<evidence type="ECO:0000313" key="12">
    <source>
        <dbReference type="Ensembl" id="ENSCAFP00030003900.1"/>
    </source>
</evidence>